<protein>
    <recommendedName>
        <fullName evidence="1">DDE-1 domain-containing protein</fullName>
    </recommendedName>
</protein>
<dbReference type="AlphaFoldDB" id="A0A9J6D721"/>
<dbReference type="InterPro" id="IPR050863">
    <property type="entry name" value="CenT-Element_Derived"/>
</dbReference>
<dbReference type="EMBL" id="JABSTU010000011">
    <property type="protein sequence ID" value="KAH8009884.1"/>
    <property type="molecule type" value="Genomic_DNA"/>
</dbReference>
<dbReference type="VEuPathDB" id="VectorBase:LOC119186012"/>
<accession>A0A9J6D721</accession>
<gene>
    <name evidence="2" type="ORF">HPB51_021682</name>
</gene>
<reference evidence="2" key="1">
    <citation type="journal article" date="2020" name="Cell">
        <title>Large-Scale Comparative Analyses of Tick Genomes Elucidate Their Genetic Diversity and Vector Capacities.</title>
        <authorList>
            <consortium name="Tick Genome and Microbiome Consortium (TIGMIC)"/>
            <person name="Jia N."/>
            <person name="Wang J."/>
            <person name="Shi W."/>
            <person name="Du L."/>
            <person name="Sun Y."/>
            <person name="Zhan W."/>
            <person name="Jiang J.F."/>
            <person name="Wang Q."/>
            <person name="Zhang B."/>
            <person name="Ji P."/>
            <person name="Bell-Sakyi L."/>
            <person name="Cui X.M."/>
            <person name="Yuan T.T."/>
            <person name="Jiang B.G."/>
            <person name="Yang W.F."/>
            <person name="Lam T.T."/>
            <person name="Chang Q.C."/>
            <person name="Ding S.J."/>
            <person name="Wang X.J."/>
            <person name="Zhu J.G."/>
            <person name="Ruan X.D."/>
            <person name="Zhao L."/>
            <person name="Wei J.T."/>
            <person name="Ye R.Z."/>
            <person name="Que T.C."/>
            <person name="Du C.H."/>
            <person name="Zhou Y.H."/>
            <person name="Cheng J.X."/>
            <person name="Dai P.F."/>
            <person name="Guo W.B."/>
            <person name="Han X.H."/>
            <person name="Huang E.J."/>
            <person name="Li L.F."/>
            <person name="Wei W."/>
            <person name="Gao Y.C."/>
            <person name="Liu J.Z."/>
            <person name="Shao H.Z."/>
            <person name="Wang X."/>
            <person name="Wang C.C."/>
            <person name="Yang T.C."/>
            <person name="Huo Q.B."/>
            <person name="Li W."/>
            <person name="Chen H.Y."/>
            <person name="Chen S.E."/>
            <person name="Zhou L.G."/>
            <person name="Ni X.B."/>
            <person name="Tian J.H."/>
            <person name="Sheng Y."/>
            <person name="Liu T."/>
            <person name="Pan Y.S."/>
            <person name="Xia L.Y."/>
            <person name="Li J."/>
            <person name="Zhao F."/>
            <person name="Cao W.C."/>
        </authorList>
    </citation>
    <scope>NUCLEOTIDE SEQUENCE</scope>
    <source>
        <strain evidence="2">Rmic-2018</strain>
    </source>
</reference>
<dbReference type="GO" id="GO:0003677">
    <property type="term" value="F:DNA binding"/>
    <property type="evidence" value="ECO:0007669"/>
    <property type="project" value="TreeGrafter"/>
</dbReference>
<dbReference type="Proteomes" id="UP000821866">
    <property type="component" value="Chromosome 9"/>
</dbReference>
<organism evidence="2 3">
    <name type="scientific">Rhipicephalus microplus</name>
    <name type="common">Cattle tick</name>
    <name type="synonym">Boophilus microplus</name>
    <dbReference type="NCBI Taxonomy" id="6941"/>
    <lineage>
        <taxon>Eukaryota</taxon>
        <taxon>Metazoa</taxon>
        <taxon>Ecdysozoa</taxon>
        <taxon>Arthropoda</taxon>
        <taxon>Chelicerata</taxon>
        <taxon>Arachnida</taxon>
        <taxon>Acari</taxon>
        <taxon>Parasitiformes</taxon>
        <taxon>Ixodida</taxon>
        <taxon>Ixodoidea</taxon>
        <taxon>Ixodidae</taxon>
        <taxon>Rhipicephalinae</taxon>
        <taxon>Rhipicephalus</taxon>
        <taxon>Boophilus</taxon>
    </lineage>
</organism>
<dbReference type="GO" id="GO:0005634">
    <property type="term" value="C:nucleus"/>
    <property type="evidence" value="ECO:0007669"/>
    <property type="project" value="TreeGrafter"/>
</dbReference>
<name>A0A9J6D721_RHIMP</name>
<keyword evidence="3" id="KW-1185">Reference proteome</keyword>
<evidence type="ECO:0000259" key="1">
    <source>
        <dbReference type="Pfam" id="PF03184"/>
    </source>
</evidence>
<sequence length="163" mass="18709">MDLFYKALLSKTKPKPVGKCSNDRITVLMGANMAGDEQLKLFVIGKSRHPRCFKGLRHLPVTHHGNGRVWMNTAIFENWLREEDARFTRQGRKVVFIVDNCRAHGQVQGLQAITLEFFPANAVVVTQPMDQEVIQNSKVHYRRQLLHQMLFRAGSGKFYSIDL</sequence>
<proteinExistence type="predicted"/>
<evidence type="ECO:0000313" key="2">
    <source>
        <dbReference type="EMBL" id="KAH8009884.1"/>
    </source>
</evidence>
<feature type="domain" description="DDE-1" evidence="1">
    <location>
        <begin position="23"/>
        <end position="150"/>
    </location>
</feature>
<evidence type="ECO:0000313" key="3">
    <source>
        <dbReference type="Proteomes" id="UP000821866"/>
    </source>
</evidence>
<dbReference type="PANTHER" id="PTHR19303:SF73">
    <property type="entry name" value="PROTEIN PDC2"/>
    <property type="match status" value="1"/>
</dbReference>
<comment type="caution">
    <text evidence="2">The sequence shown here is derived from an EMBL/GenBank/DDBJ whole genome shotgun (WGS) entry which is preliminary data.</text>
</comment>
<reference evidence="2" key="2">
    <citation type="submission" date="2021-09" db="EMBL/GenBank/DDBJ databases">
        <authorList>
            <person name="Jia N."/>
            <person name="Wang J."/>
            <person name="Shi W."/>
            <person name="Du L."/>
            <person name="Sun Y."/>
            <person name="Zhan W."/>
            <person name="Jiang J."/>
            <person name="Wang Q."/>
            <person name="Zhang B."/>
            <person name="Ji P."/>
            <person name="Sakyi L.B."/>
            <person name="Cui X."/>
            <person name="Yuan T."/>
            <person name="Jiang B."/>
            <person name="Yang W."/>
            <person name="Lam T.T.-Y."/>
            <person name="Chang Q."/>
            <person name="Ding S."/>
            <person name="Wang X."/>
            <person name="Zhu J."/>
            <person name="Ruan X."/>
            <person name="Zhao L."/>
            <person name="Wei J."/>
            <person name="Que T."/>
            <person name="Du C."/>
            <person name="Cheng J."/>
            <person name="Dai P."/>
            <person name="Han X."/>
            <person name="Huang E."/>
            <person name="Gao Y."/>
            <person name="Liu J."/>
            <person name="Shao H."/>
            <person name="Ye R."/>
            <person name="Li L."/>
            <person name="Wei W."/>
            <person name="Wang X."/>
            <person name="Wang C."/>
            <person name="Huo Q."/>
            <person name="Li W."/>
            <person name="Guo W."/>
            <person name="Chen H."/>
            <person name="Chen S."/>
            <person name="Zhou L."/>
            <person name="Zhou L."/>
            <person name="Ni X."/>
            <person name="Tian J."/>
            <person name="Zhou Y."/>
            <person name="Sheng Y."/>
            <person name="Liu T."/>
            <person name="Pan Y."/>
            <person name="Xia L."/>
            <person name="Li J."/>
            <person name="Zhao F."/>
            <person name="Cao W."/>
        </authorList>
    </citation>
    <scope>NUCLEOTIDE SEQUENCE</scope>
    <source>
        <strain evidence="2">Rmic-2018</strain>
        <tissue evidence="2">Larvae</tissue>
    </source>
</reference>
<dbReference type="Pfam" id="PF03184">
    <property type="entry name" value="DDE_1"/>
    <property type="match status" value="1"/>
</dbReference>
<dbReference type="PANTHER" id="PTHR19303">
    <property type="entry name" value="TRANSPOSON"/>
    <property type="match status" value="1"/>
</dbReference>
<dbReference type="InterPro" id="IPR004875">
    <property type="entry name" value="DDE_SF_endonuclease_dom"/>
</dbReference>